<gene>
    <name evidence="1" type="ORF">GTW23_21080</name>
</gene>
<dbReference type="InterPro" id="IPR014985">
    <property type="entry name" value="WbqC"/>
</dbReference>
<name>A0ABT1CWX9_9HYPH</name>
<evidence type="ECO:0000313" key="1">
    <source>
        <dbReference type="EMBL" id="MCO6410684.1"/>
    </source>
</evidence>
<dbReference type="Proteomes" id="UP001320715">
    <property type="component" value="Unassembled WGS sequence"/>
</dbReference>
<dbReference type="RefSeq" id="WP_252917391.1">
    <property type="nucleotide sequence ID" value="NZ_JAAAML010000004.1"/>
</dbReference>
<comment type="caution">
    <text evidence="1">The sequence shown here is derived from an EMBL/GenBank/DDBJ whole genome shotgun (WGS) entry which is preliminary data.</text>
</comment>
<evidence type="ECO:0000313" key="2">
    <source>
        <dbReference type="Proteomes" id="UP001320715"/>
    </source>
</evidence>
<keyword evidence="2" id="KW-1185">Reference proteome</keyword>
<proteinExistence type="predicted"/>
<protein>
    <recommendedName>
        <fullName evidence="3">WbqC family protein</fullName>
    </recommendedName>
</protein>
<dbReference type="Pfam" id="PF08889">
    <property type="entry name" value="WbqC"/>
    <property type="match status" value="1"/>
</dbReference>
<evidence type="ECO:0008006" key="3">
    <source>
        <dbReference type="Google" id="ProtNLM"/>
    </source>
</evidence>
<sequence length="243" mass="26878">MMGRRVVISQSMYFPWVGMLEQIRLADTLIHYDDVQFSKGSFSNRVQVKLPNGPSWMTVPLHDHHMGQTIEEVQLQPTGPWRARHLAMLEQSFAGAPHAADALELASRVIDGNHATLADLARDSMLSLCSYFDLDKTTRFADAGDFGIGGSGSVRVLELVKAVGGTDYITGHGAKNYLDHRMFEAEGISVSYMDYQCTPYPQSHGAFTPFVSALDLVAHCGRGGLTKIASQTRDWKEFVNEPQ</sequence>
<organism evidence="1 2">
    <name type="scientific">Hoeflea alexandrii</name>
    <dbReference type="NCBI Taxonomy" id="288436"/>
    <lineage>
        <taxon>Bacteria</taxon>
        <taxon>Pseudomonadati</taxon>
        <taxon>Pseudomonadota</taxon>
        <taxon>Alphaproteobacteria</taxon>
        <taxon>Hyphomicrobiales</taxon>
        <taxon>Rhizobiaceae</taxon>
        <taxon>Hoeflea</taxon>
    </lineage>
</organism>
<dbReference type="EMBL" id="JAAAML010000004">
    <property type="protein sequence ID" value="MCO6410684.1"/>
    <property type="molecule type" value="Genomic_DNA"/>
</dbReference>
<accession>A0ABT1CWX9</accession>
<reference evidence="1 2" key="1">
    <citation type="submission" date="2020-01" db="EMBL/GenBank/DDBJ databases">
        <title>Genomes of bacteria type strains.</title>
        <authorList>
            <person name="Chen J."/>
            <person name="Zhu S."/>
            <person name="Yang J."/>
        </authorList>
    </citation>
    <scope>NUCLEOTIDE SEQUENCE [LARGE SCALE GENOMIC DNA]</scope>
    <source>
        <strain evidence="1 2">DSM 16655</strain>
    </source>
</reference>